<dbReference type="GO" id="GO:0005737">
    <property type="term" value="C:cytoplasm"/>
    <property type="evidence" value="ECO:0007669"/>
    <property type="project" value="TreeGrafter"/>
</dbReference>
<dbReference type="GO" id="GO:0006508">
    <property type="term" value="P:proteolysis"/>
    <property type="evidence" value="ECO:0007669"/>
    <property type="project" value="InterPro"/>
</dbReference>
<feature type="domain" description="Caspase family p10" evidence="3">
    <location>
        <begin position="162"/>
        <end position="255"/>
    </location>
</feature>
<dbReference type="GO" id="GO:0006915">
    <property type="term" value="P:apoptotic process"/>
    <property type="evidence" value="ECO:0007669"/>
    <property type="project" value="TreeGrafter"/>
</dbReference>
<dbReference type="InterPro" id="IPR011600">
    <property type="entry name" value="Pept_C14_caspase"/>
</dbReference>
<dbReference type="PROSITE" id="PS50208">
    <property type="entry name" value="CASPASE_P20"/>
    <property type="match status" value="1"/>
</dbReference>
<evidence type="ECO:0000313" key="5">
    <source>
        <dbReference type="EMBL" id="AGS12612.1"/>
    </source>
</evidence>
<dbReference type="PRINTS" id="PR00376">
    <property type="entry name" value="IL1BCENZYME"/>
</dbReference>
<protein>
    <submittedName>
        <fullName evidence="5">Caspase 3</fullName>
    </submittedName>
</protein>
<sequence length="256" mass="29018">PQHAEAYNLSGEKKLIIFNHTMFDGKKMPKRTGTEKDRDRLTDTFKGLGFSVDIHEDPTRQQIDHVMTLLTERETKLACLIIAILTHGQLEDGQWTIHSYDKTYNLDTVIVDQLLPRKCQALAGQPKIILVQSCQGENTDSGTELKSHTDGAHQSHFPIASTTYKIANYSDILLAYSSYKGHFSFRNSNGSWFIQDLCQAIQESSPGESLHSILIRMKRYVSTERASNSDAEHLHDKRQIPVVTDTLIRQVYLNGE</sequence>
<dbReference type="Pfam" id="PF00656">
    <property type="entry name" value="Peptidase_C14"/>
    <property type="match status" value="1"/>
</dbReference>
<dbReference type="PROSITE" id="PS50207">
    <property type="entry name" value="CASPASE_P10"/>
    <property type="match status" value="1"/>
</dbReference>
<evidence type="ECO:0000256" key="1">
    <source>
        <dbReference type="ARBA" id="ARBA00010134"/>
    </source>
</evidence>
<evidence type="ECO:0000256" key="2">
    <source>
        <dbReference type="RuleBase" id="RU003971"/>
    </source>
</evidence>
<feature type="non-terminal residue" evidence="5">
    <location>
        <position position="256"/>
    </location>
</feature>
<proteinExistence type="evidence at transcript level"/>
<evidence type="ECO:0000259" key="4">
    <source>
        <dbReference type="PROSITE" id="PS50208"/>
    </source>
</evidence>
<dbReference type="Gene3D" id="3.40.50.1460">
    <property type="match status" value="1"/>
</dbReference>
<dbReference type="InterPro" id="IPR001309">
    <property type="entry name" value="Pept_C14_p20"/>
</dbReference>
<dbReference type="GO" id="GO:0043525">
    <property type="term" value="P:positive regulation of neuron apoptotic process"/>
    <property type="evidence" value="ECO:0007669"/>
    <property type="project" value="TreeGrafter"/>
</dbReference>
<dbReference type="EMBL" id="KC479073">
    <property type="protein sequence ID" value="AGS12612.1"/>
    <property type="molecule type" value="mRNA"/>
</dbReference>
<feature type="domain" description="Caspase family p20" evidence="4">
    <location>
        <begin position="16"/>
        <end position="138"/>
    </location>
</feature>
<accession>A0A023I1G7</accession>
<dbReference type="GO" id="GO:0004197">
    <property type="term" value="F:cysteine-type endopeptidase activity"/>
    <property type="evidence" value="ECO:0007669"/>
    <property type="project" value="InterPro"/>
</dbReference>
<dbReference type="InterPro" id="IPR015917">
    <property type="entry name" value="Pept_C14A"/>
</dbReference>
<dbReference type="PANTHER" id="PTHR10454">
    <property type="entry name" value="CASPASE"/>
    <property type="match status" value="1"/>
</dbReference>
<dbReference type="InterPro" id="IPR002138">
    <property type="entry name" value="Pept_C14_p10"/>
</dbReference>
<dbReference type="PANTHER" id="PTHR10454:SF232">
    <property type="entry name" value="AT03047P-RELATED"/>
    <property type="match status" value="1"/>
</dbReference>
<dbReference type="AlphaFoldDB" id="A0A023I1G7"/>
<dbReference type="SUPFAM" id="SSF52129">
    <property type="entry name" value="Caspase-like"/>
    <property type="match status" value="1"/>
</dbReference>
<comment type="similarity">
    <text evidence="1 2">Belongs to the peptidase C14A family.</text>
</comment>
<evidence type="ECO:0000259" key="3">
    <source>
        <dbReference type="PROSITE" id="PS50207"/>
    </source>
</evidence>
<dbReference type="SMART" id="SM00115">
    <property type="entry name" value="CASc"/>
    <property type="match status" value="1"/>
</dbReference>
<dbReference type="InterPro" id="IPR029030">
    <property type="entry name" value="Caspase-like_dom_sf"/>
</dbReference>
<dbReference type="MEROPS" id="C14.040"/>
<feature type="non-terminal residue" evidence="5">
    <location>
        <position position="1"/>
    </location>
</feature>
<name>A0A023I1G7_TIGJA</name>
<organism evidence="5">
    <name type="scientific">Tigriopus japonicus</name>
    <name type="common">Copepod</name>
    <dbReference type="NCBI Taxonomy" id="158387"/>
    <lineage>
        <taxon>Eukaryota</taxon>
        <taxon>Metazoa</taxon>
        <taxon>Ecdysozoa</taxon>
        <taxon>Arthropoda</taxon>
        <taxon>Crustacea</taxon>
        <taxon>Multicrustacea</taxon>
        <taxon>Hexanauplia</taxon>
        <taxon>Copepoda</taxon>
        <taxon>Harpacticoida</taxon>
        <taxon>Harpacticidae</taxon>
        <taxon>Tigriopus</taxon>
    </lineage>
</organism>
<reference evidence="5" key="1">
    <citation type="submission" date="2013-01" db="EMBL/GenBank/DDBJ databases">
        <title>Tigriopus japonicus apoptosis genes.</title>
        <authorList>
            <person name="Rhee J.-S."/>
            <person name="Kim B.-M."/>
            <person name="Lee J.-S."/>
        </authorList>
    </citation>
    <scope>NUCLEOTIDE SEQUENCE</scope>
</reference>
<dbReference type="InterPro" id="IPR002398">
    <property type="entry name" value="Pept_C14"/>
</dbReference>